<reference evidence="1" key="1">
    <citation type="journal article" date="2014" name="Front. Microbiol.">
        <title>High frequency of phylogenetically diverse reductive dehalogenase-homologous genes in deep subseafloor sedimentary metagenomes.</title>
        <authorList>
            <person name="Kawai M."/>
            <person name="Futagami T."/>
            <person name="Toyoda A."/>
            <person name="Takaki Y."/>
            <person name="Nishi S."/>
            <person name="Hori S."/>
            <person name="Arai W."/>
            <person name="Tsubouchi T."/>
            <person name="Morono Y."/>
            <person name="Uchiyama I."/>
            <person name="Ito T."/>
            <person name="Fujiyama A."/>
            <person name="Inagaki F."/>
            <person name="Takami H."/>
        </authorList>
    </citation>
    <scope>NUCLEOTIDE SEQUENCE</scope>
    <source>
        <strain evidence="1">Expedition CK06-06</strain>
    </source>
</reference>
<evidence type="ECO:0000313" key="1">
    <source>
        <dbReference type="EMBL" id="GAI62552.1"/>
    </source>
</evidence>
<sequence length="38" mass="4249">ETWGDDELLTPEDSISAVTPSIAVWSNNVHVAWKESYT</sequence>
<feature type="non-terminal residue" evidence="1">
    <location>
        <position position="1"/>
    </location>
</feature>
<name>X1Q200_9ZZZZ</name>
<dbReference type="AlphaFoldDB" id="X1Q200"/>
<proteinExistence type="predicted"/>
<dbReference type="EMBL" id="BARV01046040">
    <property type="protein sequence ID" value="GAI62552.1"/>
    <property type="molecule type" value="Genomic_DNA"/>
</dbReference>
<feature type="non-terminal residue" evidence="1">
    <location>
        <position position="38"/>
    </location>
</feature>
<accession>X1Q200</accession>
<organism evidence="1">
    <name type="scientific">marine sediment metagenome</name>
    <dbReference type="NCBI Taxonomy" id="412755"/>
    <lineage>
        <taxon>unclassified sequences</taxon>
        <taxon>metagenomes</taxon>
        <taxon>ecological metagenomes</taxon>
    </lineage>
</organism>
<gene>
    <name evidence="1" type="ORF">S06H3_66991</name>
</gene>
<comment type="caution">
    <text evidence="1">The sequence shown here is derived from an EMBL/GenBank/DDBJ whole genome shotgun (WGS) entry which is preliminary data.</text>
</comment>
<protein>
    <submittedName>
        <fullName evidence="1">Uncharacterized protein</fullName>
    </submittedName>
</protein>